<dbReference type="EMBL" id="LR778114">
    <property type="protein sequence ID" value="CAB1128733.1"/>
    <property type="molecule type" value="Genomic_DNA"/>
</dbReference>
<dbReference type="AlphaFoldDB" id="A0A6F8ZGE1"/>
<dbReference type="Pfam" id="PF00149">
    <property type="entry name" value="Metallophos"/>
    <property type="match status" value="1"/>
</dbReference>
<evidence type="ECO:0000256" key="2">
    <source>
        <dbReference type="ARBA" id="ARBA00022801"/>
    </source>
</evidence>
<dbReference type="GO" id="GO:0016020">
    <property type="term" value="C:membrane"/>
    <property type="evidence" value="ECO:0007669"/>
    <property type="project" value="GOC"/>
</dbReference>
<evidence type="ECO:0000256" key="1">
    <source>
        <dbReference type="ARBA" id="ARBA00022723"/>
    </source>
</evidence>
<dbReference type="PANTHER" id="PTHR31302:SF31">
    <property type="entry name" value="PHOSPHODIESTERASE YAEI"/>
    <property type="match status" value="1"/>
</dbReference>
<evidence type="ECO:0000259" key="3">
    <source>
        <dbReference type="Pfam" id="PF00149"/>
    </source>
</evidence>
<protein>
    <submittedName>
        <fullName evidence="4">Metallophosphoesterase</fullName>
    </submittedName>
</protein>
<gene>
    <name evidence="4" type="ORF">R50_1227</name>
</gene>
<evidence type="ECO:0000313" key="5">
    <source>
        <dbReference type="Proteomes" id="UP000503399"/>
    </source>
</evidence>
<dbReference type="KEGG" id="hfv:R50_1227"/>
<evidence type="ECO:0000313" key="4">
    <source>
        <dbReference type="EMBL" id="CAB1128733.1"/>
    </source>
</evidence>
<accession>A0A6F8ZGE1</accession>
<organism evidence="4 5">
    <name type="scientific">Candidatus Hydrogenisulfobacillus filiaventi</name>
    <dbReference type="NCBI Taxonomy" id="2707344"/>
    <lineage>
        <taxon>Bacteria</taxon>
        <taxon>Bacillati</taxon>
        <taxon>Bacillota</taxon>
        <taxon>Clostridia</taxon>
        <taxon>Eubacteriales</taxon>
        <taxon>Clostridiales Family XVII. Incertae Sedis</taxon>
        <taxon>Candidatus Hydrogenisulfobacillus</taxon>
    </lineage>
</organism>
<dbReference type="GO" id="GO:0009245">
    <property type="term" value="P:lipid A biosynthetic process"/>
    <property type="evidence" value="ECO:0007669"/>
    <property type="project" value="TreeGrafter"/>
</dbReference>
<dbReference type="Proteomes" id="UP000503399">
    <property type="component" value="Chromosome"/>
</dbReference>
<keyword evidence="2" id="KW-0378">Hydrolase</keyword>
<dbReference type="InterPro" id="IPR004843">
    <property type="entry name" value="Calcineurin-like_PHP"/>
</dbReference>
<sequence length="270" mass="29030">MGGLVPGLLAGLGLFGWGVRESRWWRLVRYEVGISGLAPAFEGFTILHLSDLHGRVGVFSWPPFRAALARAHLVALTGDYFTLSLPRAQVAAALAALEAPYGVWAVSGNHDYHRGRLRLEPWRPRAAWLDNRAVAVERGGSRLWLAGIPDLVRGRARLAEVAAACTGPEPAVLLSHRPDVITRPEAARFALVLAGHTHGGQVTLPGGRALVRHTRLPAPYVAGRLEHGGTVLITSRGLGTSELPVRLGARPEVVEVRLYSKPGTEVANHA</sequence>
<proteinExistence type="predicted"/>
<dbReference type="Gene3D" id="3.60.21.10">
    <property type="match status" value="1"/>
</dbReference>
<dbReference type="InterPro" id="IPR051158">
    <property type="entry name" value="Metallophosphoesterase_sf"/>
</dbReference>
<dbReference type="PANTHER" id="PTHR31302">
    <property type="entry name" value="TRANSMEMBRANE PROTEIN WITH METALLOPHOSPHOESTERASE DOMAIN-RELATED"/>
    <property type="match status" value="1"/>
</dbReference>
<keyword evidence="5" id="KW-1185">Reference proteome</keyword>
<dbReference type="GO" id="GO:0046872">
    <property type="term" value="F:metal ion binding"/>
    <property type="evidence" value="ECO:0007669"/>
    <property type="project" value="UniProtKB-KW"/>
</dbReference>
<reference evidence="4 5" key="1">
    <citation type="submission" date="2020-02" db="EMBL/GenBank/DDBJ databases">
        <authorList>
            <person name="Hogendoorn C."/>
        </authorList>
    </citation>
    <scope>NUCLEOTIDE SEQUENCE [LARGE SCALE GENOMIC DNA]</scope>
    <source>
        <strain evidence="4">R501</strain>
    </source>
</reference>
<feature type="domain" description="Calcineurin-like phosphoesterase" evidence="3">
    <location>
        <begin position="44"/>
        <end position="199"/>
    </location>
</feature>
<dbReference type="SUPFAM" id="SSF56300">
    <property type="entry name" value="Metallo-dependent phosphatases"/>
    <property type="match status" value="1"/>
</dbReference>
<name>A0A6F8ZGE1_9FIRM</name>
<dbReference type="GO" id="GO:0008758">
    <property type="term" value="F:UDP-2,3-diacylglucosamine hydrolase activity"/>
    <property type="evidence" value="ECO:0007669"/>
    <property type="project" value="TreeGrafter"/>
</dbReference>
<dbReference type="InterPro" id="IPR029052">
    <property type="entry name" value="Metallo-depent_PP-like"/>
</dbReference>
<keyword evidence="1" id="KW-0479">Metal-binding</keyword>